<dbReference type="PROSITE" id="PS51257">
    <property type="entry name" value="PROKAR_LIPOPROTEIN"/>
    <property type="match status" value="1"/>
</dbReference>
<dbReference type="InterPro" id="IPR050490">
    <property type="entry name" value="Bact_solute-bd_prot1"/>
</dbReference>
<sequence length="444" mass="49000">MDRSATKLRTMIRCGLLVLTTSILLAACSGGAPATGMTNSSQSITFWAAPNPPQQAFWSGMAKQYMAQHADIKITVRAMPESPSSEAAIQAALAGGTGPTASENIFTGFSGQLINDQAILPLDQMPGWGDLITARHMNQSITSWKYSDGHTYVLPIYTNAILLAWRLDLLKQLGYDKPPQTYSQVMDLGTKLKQKFPDKFIWARGELTQNTWWQRWFDFFTLYDAASNGQGLTSGNKVSADDQSAINTLSFMRDLAQKKQLLTQTAVDPFETGTSVMSIIGPWQFTYWQQKYPQLKLNKTYVLAPPPVPDSYPAGQAIKTFADAKGIVIYKQASAAQQQAMWQFVKWVFSNPAHDLQWLQTTGLPSARDDLSANTVFKAYLDQHPELASFAQNIPNAVPPLTAPKYTDIQVALGDDAVIPVVKGQIAPDKAWENWKKAVQPLLG</sequence>
<dbReference type="Proteomes" id="UP000597444">
    <property type="component" value="Unassembled WGS sequence"/>
</dbReference>
<comment type="caution">
    <text evidence="2">The sequence shown here is derived from an EMBL/GenBank/DDBJ whole genome shotgun (WGS) entry which is preliminary data.</text>
</comment>
<dbReference type="PANTHER" id="PTHR43649">
    <property type="entry name" value="ARABINOSE-BINDING PROTEIN-RELATED"/>
    <property type="match status" value="1"/>
</dbReference>
<evidence type="ECO:0000313" key="2">
    <source>
        <dbReference type="EMBL" id="GHO95390.1"/>
    </source>
</evidence>
<evidence type="ECO:0000313" key="3">
    <source>
        <dbReference type="Proteomes" id="UP000597444"/>
    </source>
</evidence>
<dbReference type="Pfam" id="PF01547">
    <property type="entry name" value="SBP_bac_1"/>
    <property type="match status" value="1"/>
</dbReference>
<feature type="chain" id="PRO_5035234697" evidence="1">
    <location>
        <begin position="35"/>
        <end position="444"/>
    </location>
</feature>
<accession>A0A8J3IN21</accession>
<dbReference type="AlphaFoldDB" id="A0A8J3IN21"/>
<dbReference type="RefSeq" id="WP_236065000.1">
    <property type="nucleotide sequence ID" value="NZ_BNJK01000001.1"/>
</dbReference>
<feature type="signal peptide" evidence="1">
    <location>
        <begin position="1"/>
        <end position="34"/>
    </location>
</feature>
<evidence type="ECO:0000256" key="1">
    <source>
        <dbReference type="SAM" id="SignalP"/>
    </source>
</evidence>
<dbReference type="SUPFAM" id="SSF53850">
    <property type="entry name" value="Periplasmic binding protein-like II"/>
    <property type="match status" value="1"/>
</dbReference>
<proteinExistence type="predicted"/>
<reference evidence="2" key="1">
    <citation type="submission" date="2020-10" db="EMBL/GenBank/DDBJ databases">
        <title>Taxonomic study of unclassified bacteria belonging to the class Ktedonobacteria.</title>
        <authorList>
            <person name="Yabe S."/>
            <person name="Wang C.M."/>
            <person name="Zheng Y."/>
            <person name="Sakai Y."/>
            <person name="Cavaletti L."/>
            <person name="Monciardini P."/>
            <person name="Donadio S."/>
        </authorList>
    </citation>
    <scope>NUCLEOTIDE SEQUENCE</scope>
    <source>
        <strain evidence="2">ID150040</strain>
    </source>
</reference>
<keyword evidence="1" id="KW-0732">Signal</keyword>
<dbReference type="EMBL" id="BNJK01000001">
    <property type="protein sequence ID" value="GHO95390.1"/>
    <property type="molecule type" value="Genomic_DNA"/>
</dbReference>
<dbReference type="Gene3D" id="3.40.190.10">
    <property type="entry name" value="Periplasmic binding protein-like II"/>
    <property type="match status" value="2"/>
</dbReference>
<dbReference type="PANTHER" id="PTHR43649:SF13">
    <property type="entry name" value="CARBOHYDRATE ABC TRANSPORTER SUBSTRATE-BINDING PROTEIN"/>
    <property type="match status" value="1"/>
</dbReference>
<dbReference type="InterPro" id="IPR006059">
    <property type="entry name" value="SBP"/>
</dbReference>
<keyword evidence="3" id="KW-1185">Reference proteome</keyword>
<protein>
    <submittedName>
        <fullName evidence="2">Sugar ABC transporter substrate-binding protein</fullName>
    </submittedName>
</protein>
<gene>
    <name evidence="2" type="ORF">KSF_054380</name>
</gene>
<organism evidence="2 3">
    <name type="scientific">Reticulibacter mediterranei</name>
    <dbReference type="NCBI Taxonomy" id="2778369"/>
    <lineage>
        <taxon>Bacteria</taxon>
        <taxon>Bacillati</taxon>
        <taxon>Chloroflexota</taxon>
        <taxon>Ktedonobacteria</taxon>
        <taxon>Ktedonobacterales</taxon>
        <taxon>Reticulibacteraceae</taxon>
        <taxon>Reticulibacter</taxon>
    </lineage>
</organism>
<name>A0A8J3IN21_9CHLR</name>